<comment type="caution">
    <text evidence="5">The sequence shown here is derived from an EMBL/GenBank/DDBJ whole genome shotgun (WGS) entry which is preliminary data.</text>
</comment>
<keyword evidence="6" id="KW-1185">Reference proteome</keyword>
<keyword evidence="3" id="KW-0694">RNA-binding</keyword>
<dbReference type="EMBL" id="QQRQ01000024">
    <property type="protein sequence ID" value="RFT05877.1"/>
    <property type="molecule type" value="Genomic_DNA"/>
</dbReference>
<dbReference type="GO" id="GO:0120159">
    <property type="term" value="F:rRNA pseudouridine synthase activity"/>
    <property type="evidence" value="ECO:0007669"/>
    <property type="project" value="UniProtKB-ARBA"/>
</dbReference>
<dbReference type="Proteomes" id="UP000260649">
    <property type="component" value="Unassembled WGS sequence"/>
</dbReference>
<sequence>MEDRLQKILSAAGVCSRRRAETYIQQGRVTVNGRPGVLGERADPDRDQIALDGVPVGRRGDHQVLMLYKPRGVVTTLSDEKGRPTVADLVRDCGERVWPVGRLDMDSEGLLLLTGDGALTHGLLHPRHQVEKEYLVWVEGFHPGAVEALTRPMTLNGQRLRPARVRLVRPGPGSVLLSVVIHEGKNRQIRRMCAHCGLTVKRLKRIREGRLLLDRDLRPGQWRPLTQAEVKVLREESFLQE</sequence>
<dbReference type="InterPro" id="IPR050343">
    <property type="entry name" value="RsuA_PseudoU_synthase"/>
</dbReference>
<gene>
    <name evidence="5" type="ORF">DV520_10390</name>
</gene>
<dbReference type="PROSITE" id="PS50889">
    <property type="entry name" value="S4"/>
    <property type="match status" value="1"/>
</dbReference>
<dbReference type="OrthoDB" id="9807213at2"/>
<dbReference type="GO" id="GO:0000455">
    <property type="term" value="P:enzyme-directed rRNA pseudouridine synthesis"/>
    <property type="evidence" value="ECO:0007669"/>
    <property type="project" value="UniProtKB-ARBA"/>
</dbReference>
<dbReference type="SUPFAM" id="SSF55174">
    <property type="entry name" value="Alpha-L RNA-binding motif"/>
    <property type="match status" value="1"/>
</dbReference>
<evidence type="ECO:0000313" key="5">
    <source>
        <dbReference type="EMBL" id="RFT05877.1"/>
    </source>
</evidence>
<dbReference type="GeneID" id="97996143"/>
<evidence type="ECO:0000256" key="3">
    <source>
        <dbReference type="PROSITE-ProRule" id="PRU00182"/>
    </source>
</evidence>
<dbReference type="InterPro" id="IPR020103">
    <property type="entry name" value="PsdUridine_synth_cat_dom_sf"/>
</dbReference>
<dbReference type="FunFam" id="3.10.290.10:FF:000003">
    <property type="entry name" value="Pseudouridine synthase"/>
    <property type="match status" value="1"/>
</dbReference>
<evidence type="ECO:0000313" key="6">
    <source>
        <dbReference type="Proteomes" id="UP000260649"/>
    </source>
</evidence>
<dbReference type="InterPro" id="IPR000748">
    <property type="entry name" value="PsdUridine_synth_RsuA/RluB/E/F"/>
</dbReference>
<dbReference type="InterPro" id="IPR042092">
    <property type="entry name" value="PsdUridine_s_RsuA/RluB/E/F_cat"/>
</dbReference>
<dbReference type="SMART" id="SM00363">
    <property type="entry name" value="S4"/>
    <property type="match status" value="1"/>
</dbReference>
<evidence type="ECO:0000256" key="1">
    <source>
        <dbReference type="ARBA" id="ARBA00008348"/>
    </source>
</evidence>
<dbReference type="RefSeq" id="WP_117142689.1">
    <property type="nucleotide sequence ID" value="NZ_QIML01000024.1"/>
</dbReference>
<dbReference type="Gene3D" id="3.10.290.10">
    <property type="entry name" value="RNA-binding S4 domain"/>
    <property type="match status" value="1"/>
</dbReference>
<reference evidence="5 6" key="1">
    <citation type="submission" date="2018-07" db="EMBL/GenBank/DDBJ databases">
        <title>GABA Modulating Bacteria of the Human Gut Microbiota.</title>
        <authorList>
            <person name="Strandwitz P."/>
            <person name="Kim K.H."/>
            <person name="Terekhova D."/>
            <person name="Liu J.K."/>
            <person name="Sharma A."/>
            <person name="Levering J."/>
            <person name="Mcdonald D."/>
            <person name="Dietrich D."/>
            <person name="Ramadhar T.R."/>
            <person name="Lekbua A."/>
            <person name="Mroue N."/>
            <person name="Liston C."/>
            <person name="Stewart E.J."/>
            <person name="Dubin M.J."/>
            <person name="Zengler K."/>
            <person name="Knight R."/>
            <person name="Gilbert J.A."/>
            <person name="Clardy J."/>
            <person name="Lewis K."/>
        </authorList>
    </citation>
    <scope>NUCLEOTIDE SEQUENCE [LARGE SCALE GENOMIC DNA]</scope>
    <source>
        <strain evidence="5 6">KLE1738</strain>
    </source>
</reference>
<dbReference type="InterPro" id="IPR020094">
    <property type="entry name" value="TruA/RsuA/RluB/E/F_N"/>
</dbReference>
<protein>
    <submittedName>
        <fullName evidence="5">rRNA pseudouridine synthase</fullName>
    </submittedName>
</protein>
<dbReference type="SUPFAM" id="SSF55120">
    <property type="entry name" value="Pseudouridine synthase"/>
    <property type="match status" value="1"/>
</dbReference>
<dbReference type="InterPro" id="IPR036986">
    <property type="entry name" value="S4_RNA-bd_sf"/>
</dbReference>
<dbReference type="Pfam" id="PF01479">
    <property type="entry name" value="S4"/>
    <property type="match status" value="1"/>
</dbReference>
<feature type="domain" description="RNA-binding S4" evidence="4">
    <location>
        <begin position="3"/>
        <end position="62"/>
    </location>
</feature>
<dbReference type="GO" id="GO:0003723">
    <property type="term" value="F:RNA binding"/>
    <property type="evidence" value="ECO:0007669"/>
    <property type="project" value="UniProtKB-KW"/>
</dbReference>
<accession>A0A3E2B1K0</accession>
<comment type="similarity">
    <text evidence="1">Belongs to the pseudouridine synthase RsuA family.</text>
</comment>
<dbReference type="CDD" id="cd02870">
    <property type="entry name" value="PseudoU_synth_RsuA_like"/>
    <property type="match status" value="1"/>
</dbReference>
<dbReference type="AlphaFoldDB" id="A0A3E2B1K0"/>
<evidence type="ECO:0000259" key="4">
    <source>
        <dbReference type="SMART" id="SM00363"/>
    </source>
</evidence>
<name>A0A3E2B1K0_9FIRM</name>
<dbReference type="CDD" id="cd00165">
    <property type="entry name" value="S4"/>
    <property type="match status" value="1"/>
</dbReference>
<dbReference type="Gene3D" id="3.30.70.1560">
    <property type="entry name" value="Alpha-L RNA-binding motif"/>
    <property type="match status" value="1"/>
</dbReference>
<evidence type="ECO:0000256" key="2">
    <source>
        <dbReference type="ARBA" id="ARBA00023235"/>
    </source>
</evidence>
<organism evidence="5 6">
    <name type="scientific">Evtepia gabavorous</name>
    <dbReference type="NCBI Taxonomy" id="2211183"/>
    <lineage>
        <taxon>Bacteria</taxon>
        <taxon>Bacillati</taxon>
        <taxon>Bacillota</taxon>
        <taxon>Clostridia</taxon>
        <taxon>Eubacteriales</taxon>
        <taxon>Evtepia</taxon>
    </lineage>
</organism>
<keyword evidence="2" id="KW-0413">Isomerase</keyword>
<proteinExistence type="inferred from homology"/>
<dbReference type="Pfam" id="PF00849">
    <property type="entry name" value="PseudoU_synth_2"/>
    <property type="match status" value="1"/>
</dbReference>
<dbReference type="PANTHER" id="PTHR47683">
    <property type="entry name" value="PSEUDOURIDINE SYNTHASE FAMILY PROTEIN-RELATED"/>
    <property type="match status" value="1"/>
</dbReference>
<dbReference type="PANTHER" id="PTHR47683:SF2">
    <property type="entry name" value="RNA-BINDING S4 DOMAIN-CONTAINING PROTEIN"/>
    <property type="match status" value="1"/>
</dbReference>
<dbReference type="NCBIfam" id="TIGR00093">
    <property type="entry name" value="pseudouridine synthase"/>
    <property type="match status" value="1"/>
</dbReference>
<dbReference type="InterPro" id="IPR002942">
    <property type="entry name" value="S4_RNA-bd"/>
</dbReference>
<dbReference type="InterPro" id="IPR006145">
    <property type="entry name" value="PsdUridine_synth_RsuA/RluA"/>
</dbReference>
<dbReference type="Gene3D" id="3.30.70.580">
    <property type="entry name" value="Pseudouridine synthase I, catalytic domain, N-terminal subdomain"/>
    <property type="match status" value="1"/>
</dbReference>